<dbReference type="RefSeq" id="WP_010359314.1">
    <property type="nucleotide sequence ID" value="NZ_BCMK01000108.1"/>
</dbReference>
<dbReference type="InterPro" id="IPR023393">
    <property type="entry name" value="START-like_dom_sf"/>
</dbReference>
<dbReference type="AlphaFoldDB" id="A0A0L0K5M9"/>
<dbReference type="Proteomes" id="UP000037151">
    <property type="component" value="Unassembled WGS sequence"/>
</dbReference>
<gene>
    <name evidence="1" type="ORF">IQ63_20730</name>
    <name evidence="2" type="ORF">PV399_11805</name>
    <name evidence="3" type="ORF">PV666_38990</name>
</gene>
<protein>
    <submittedName>
        <fullName evidence="2">SRPBCC family protein</fullName>
    </submittedName>
</protein>
<name>A0A0L0K5M9_9ACTN</name>
<dbReference type="CDD" id="cd07812">
    <property type="entry name" value="SRPBCC"/>
    <property type="match status" value="1"/>
</dbReference>
<evidence type="ECO:0000313" key="5">
    <source>
        <dbReference type="Proteomes" id="UP001272987"/>
    </source>
</evidence>
<dbReference type="EMBL" id="JARAWC010000007">
    <property type="protein sequence ID" value="MDX2960395.1"/>
    <property type="molecule type" value="Genomic_DNA"/>
</dbReference>
<dbReference type="EMBL" id="JPPY01000129">
    <property type="protein sequence ID" value="KND33146.1"/>
    <property type="molecule type" value="Genomic_DNA"/>
</dbReference>
<dbReference type="PATRIC" id="fig|42234.21.peg.4275"/>
<reference evidence="2 5" key="3">
    <citation type="journal article" date="2023" name="Microb. Genom.">
        <title>Mesoterricola silvestris gen. nov., sp. nov., Mesoterricola sediminis sp. nov., Geothrix oryzae sp. nov., Geothrix edaphica sp. nov., Geothrix rubra sp. nov., and Geothrix limicola sp. nov., six novel members of Acidobacteriota isolated from soils.</title>
        <authorList>
            <person name="Weisberg A.J."/>
            <person name="Pearce E."/>
            <person name="Kramer C.G."/>
            <person name="Chang J.H."/>
            <person name="Clarke C.R."/>
        </authorList>
    </citation>
    <scope>NUCLEOTIDE SEQUENCE</scope>
    <source>
        <strain evidence="3 5">NB05-1H</strain>
        <strain evidence="2">NRRL_B-16521</strain>
    </source>
</reference>
<evidence type="ECO:0000313" key="2">
    <source>
        <dbReference type="EMBL" id="MDX2960395.1"/>
    </source>
</evidence>
<reference evidence="4" key="2">
    <citation type="submission" date="2014-07" db="EMBL/GenBank/DDBJ databases">
        <title>Genome sequencing of plant-pathogenic Streptomyces species.</title>
        <authorList>
            <person name="Harrison J."/>
            <person name="Sapp M."/>
            <person name="Thwaites R."/>
            <person name="Studholme D.J."/>
        </authorList>
    </citation>
    <scope>NUCLEOTIDE SEQUENCE [LARGE SCALE GENOMIC DNA]</scope>
    <source>
        <strain evidence="4">NCPPB 4445</strain>
    </source>
</reference>
<accession>A0A0L0K5M9</accession>
<keyword evidence="5" id="KW-1185">Reference proteome</keyword>
<sequence>MVTFSLERTVPLPPEEAWSRLTEWRRHGDVVPLTRVTVLTPAPTGEGTVFVARTGLGPLSFDDRMEVTVWQPPSTDGTPGLCRLEKQGRVVLGWAEIEVRLGPGGRARVVWREELRMRFLPSFCDPAVRVGARVVFGRAVNRLLRRG</sequence>
<dbReference type="STRING" id="42234.IQ63_20730"/>
<comment type="caution">
    <text evidence="1">The sequence shown here is derived from an EMBL/GenBank/DDBJ whole genome shotgun (WGS) entry which is preliminary data.</text>
</comment>
<evidence type="ECO:0000313" key="1">
    <source>
        <dbReference type="EMBL" id="KND33146.1"/>
    </source>
</evidence>
<reference evidence="1" key="1">
    <citation type="submission" date="2014-07" db="EMBL/GenBank/DDBJ databases">
        <title>A systematic study of Ichneumonosoma Meijere, Pelmatops Enderlein, Pseudopelmatops Shiraki and Soita Walker (Diptera: Tephritidae).</title>
        <authorList>
            <person name="Chen X.-L."/>
            <person name="Norrbom A."/>
            <person name="Zhu C.-D."/>
        </authorList>
    </citation>
    <scope>NUCLEOTIDE SEQUENCE</scope>
    <source>
        <strain evidence="1">NCPPB 4445</strain>
    </source>
</reference>
<dbReference type="eggNOG" id="COG3427">
    <property type="taxonomic scope" value="Bacteria"/>
</dbReference>
<dbReference type="GeneID" id="69811691"/>
<dbReference type="Proteomes" id="UP001272987">
    <property type="component" value="Unassembled WGS sequence"/>
</dbReference>
<dbReference type="EMBL" id="JARAWP010000029">
    <property type="protein sequence ID" value="MDX3023819.1"/>
    <property type="molecule type" value="Genomic_DNA"/>
</dbReference>
<dbReference type="Gene3D" id="3.30.530.20">
    <property type="match status" value="1"/>
</dbReference>
<dbReference type="Proteomes" id="UP001282288">
    <property type="component" value="Unassembled WGS sequence"/>
</dbReference>
<proteinExistence type="predicted"/>
<evidence type="ECO:0000313" key="3">
    <source>
        <dbReference type="EMBL" id="MDX3023819.1"/>
    </source>
</evidence>
<organism evidence="1 4">
    <name type="scientific">Streptomyces acidiscabies</name>
    <dbReference type="NCBI Taxonomy" id="42234"/>
    <lineage>
        <taxon>Bacteria</taxon>
        <taxon>Bacillati</taxon>
        <taxon>Actinomycetota</taxon>
        <taxon>Actinomycetes</taxon>
        <taxon>Kitasatosporales</taxon>
        <taxon>Streptomycetaceae</taxon>
        <taxon>Streptomyces</taxon>
    </lineage>
</organism>
<dbReference type="SUPFAM" id="SSF55961">
    <property type="entry name" value="Bet v1-like"/>
    <property type="match status" value="1"/>
</dbReference>
<evidence type="ECO:0000313" key="4">
    <source>
        <dbReference type="Proteomes" id="UP000037151"/>
    </source>
</evidence>
<dbReference type="OrthoDB" id="4823586at2"/>